<proteinExistence type="predicted"/>
<organism evidence="1 2">
    <name type="scientific">Roseateles flavus</name>
    <dbReference type="NCBI Taxonomy" id="3149041"/>
    <lineage>
        <taxon>Bacteria</taxon>
        <taxon>Pseudomonadati</taxon>
        <taxon>Pseudomonadota</taxon>
        <taxon>Betaproteobacteria</taxon>
        <taxon>Burkholderiales</taxon>
        <taxon>Sphaerotilaceae</taxon>
        <taxon>Roseateles</taxon>
    </lineage>
</organism>
<name>A0ABV0GKA7_9BURK</name>
<evidence type="ECO:0000313" key="2">
    <source>
        <dbReference type="Proteomes" id="UP001462640"/>
    </source>
</evidence>
<accession>A0ABV0GKA7</accession>
<dbReference type="EMBL" id="JBDPZC010000015">
    <property type="protein sequence ID" value="MEO3715551.1"/>
    <property type="molecule type" value="Genomic_DNA"/>
</dbReference>
<comment type="caution">
    <text evidence="1">The sequence shown here is derived from an EMBL/GenBank/DDBJ whole genome shotgun (WGS) entry which is preliminary data.</text>
</comment>
<keyword evidence="2" id="KW-1185">Reference proteome</keyword>
<gene>
    <name evidence="1" type="ORF">ABDJ40_22490</name>
</gene>
<sequence>MHSLPDARPPLPAGEGPALVQRFWALYQARRWAEAQALLAPPAECLWWATQERFRGADAIVHVNAVYPEGWTIHLLDLQALADGRVLSLVRVDQDGHSFYANSYFHVRDGLIQQIDEYWSDVQAAPAWRRDPLAPLVGRSALPADRRHGLPLDPSGLPGPN</sequence>
<evidence type="ECO:0000313" key="1">
    <source>
        <dbReference type="EMBL" id="MEO3715551.1"/>
    </source>
</evidence>
<dbReference type="Gene3D" id="3.10.450.50">
    <property type="match status" value="1"/>
</dbReference>
<dbReference type="SUPFAM" id="SSF54427">
    <property type="entry name" value="NTF2-like"/>
    <property type="match status" value="1"/>
</dbReference>
<dbReference type="InterPro" id="IPR032710">
    <property type="entry name" value="NTF2-like_dom_sf"/>
</dbReference>
<dbReference type="Proteomes" id="UP001462640">
    <property type="component" value="Unassembled WGS sequence"/>
</dbReference>
<dbReference type="RefSeq" id="WP_347613073.1">
    <property type="nucleotide sequence ID" value="NZ_JBDPZC010000015.1"/>
</dbReference>
<protein>
    <submittedName>
        <fullName evidence="1">Nuclear transport factor 2 family protein</fullName>
    </submittedName>
</protein>
<reference evidence="1 2" key="1">
    <citation type="submission" date="2024-05" db="EMBL/GenBank/DDBJ databases">
        <title>Roseateles sp. 2.12 16S ribosomal RNA gene Genome sequencing and assembly.</title>
        <authorList>
            <person name="Woo H."/>
        </authorList>
    </citation>
    <scope>NUCLEOTIDE SEQUENCE [LARGE SCALE GENOMIC DNA]</scope>
    <source>
        <strain evidence="1 2">2.12</strain>
    </source>
</reference>